<evidence type="ECO:0000313" key="1">
    <source>
        <dbReference type="EMBL" id="CAG9607583.1"/>
    </source>
</evidence>
<dbReference type="EMBL" id="CAKJTG010000006">
    <property type="protein sequence ID" value="CAG9607583.1"/>
    <property type="molecule type" value="Genomic_DNA"/>
</dbReference>
<dbReference type="InterPro" id="IPR022368">
    <property type="entry name" value="Thiazole_bacteriocin_mat_put"/>
</dbReference>
<sequence length="647" mass="73009">MTNLTPSMRLKVKRDTFFLPDSHNGVYFRNNISSFRMEGTSIDKWVEKLIPMFNGEYSLSDITKGLTGPYRDRVYEIAGALYQNGYARDVSQDRPHQLADYVLKKNASQIEFLDSFGDSGAYRFQKYREANVLAIGSGPILVALISALIESGLPKINVLITDRVPTNRQRLIELEEHGRQTDPEISVKEITLKNRQGNFWQEIVKPFDSILYVSGEGNVEELRAMHRLCREEKKIFLPAISLKNVGFAGPLVHPDSKGCWESAWHRIHQTSLGKKEQLEARSSVAEAMLANVIVFELFKQVSSETEIEQSNQFYLLDFNTMEGNWHPYIPHPLVTGEISAQFVNDISKRLQNDVSKERQSDLLLYFNQLTSKESGIFHIWDEEDLKQLPLAQCFVQAVDPLSEGPAKLLPRQICSGLTHQEARRESGLTGIEAYVTQLVPLFSKSQSLNKEIDRNLELPYFIGVGAGETFAEGVSRGLQRCLEEELKNQLLNHTISAFPVQLSVVEDNRSRFYLQAVTTMQGAPIIALGEEVNGFPVVWLGINNRWYGSVGLNLTLALRKAAQQALTRAQNSTTYTNTQGLEVSSIQLEKKSPLSMEIPAYEDVSQLENLQTALKILKKKGKQIVVYELEVEPIFKKELAGVFGVCL</sequence>
<dbReference type="SUPFAM" id="SSF69572">
    <property type="entry name" value="Activating enzymes of the ubiquitin-like proteins"/>
    <property type="match status" value="1"/>
</dbReference>
<evidence type="ECO:0000313" key="2">
    <source>
        <dbReference type="Proteomes" id="UP000789845"/>
    </source>
</evidence>
<dbReference type="Proteomes" id="UP000789845">
    <property type="component" value="Unassembled WGS sequence"/>
</dbReference>
<proteinExistence type="predicted"/>
<gene>
    <name evidence="1" type="ORF">NEOCIP111885_01275</name>
</gene>
<name>A0A9C7G8K0_9BACI</name>
<dbReference type="NCBIfam" id="TIGR03693">
    <property type="entry name" value="ocin_ThiF_like"/>
    <property type="match status" value="1"/>
</dbReference>
<accession>A0A9C7G8K0</accession>
<reference evidence="1" key="1">
    <citation type="submission" date="2021-10" db="EMBL/GenBank/DDBJ databases">
        <authorList>
            <person name="Criscuolo A."/>
        </authorList>
    </citation>
    <scope>NUCLEOTIDE SEQUENCE</scope>
    <source>
        <strain evidence="1">CIP111885</strain>
    </source>
</reference>
<keyword evidence="2" id="KW-1185">Reference proteome</keyword>
<dbReference type="Gene3D" id="3.40.50.720">
    <property type="entry name" value="NAD(P)-binding Rossmann-like Domain"/>
    <property type="match status" value="1"/>
</dbReference>
<organism evidence="1 2">
    <name type="scientific">Pseudoneobacillus rhizosphaerae</name>
    <dbReference type="NCBI Taxonomy" id="2880968"/>
    <lineage>
        <taxon>Bacteria</taxon>
        <taxon>Bacillati</taxon>
        <taxon>Bacillota</taxon>
        <taxon>Bacilli</taxon>
        <taxon>Bacillales</taxon>
        <taxon>Bacillaceae</taxon>
        <taxon>Pseudoneobacillus</taxon>
    </lineage>
</organism>
<dbReference type="AlphaFoldDB" id="A0A9C7G8K0"/>
<dbReference type="GO" id="GO:0008641">
    <property type="term" value="F:ubiquitin-like modifier activating enzyme activity"/>
    <property type="evidence" value="ECO:0007669"/>
    <property type="project" value="InterPro"/>
</dbReference>
<dbReference type="InterPro" id="IPR035985">
    <property type="entry name" value="Ubiquitin-activating_enz"/>
</dbReference>
<dbReference type="RefSeq" id="WP_230495852.1">
    <property type="nucleotide sequence ID" value="NZ_CAKJTG010000006.1"/>
</dbReference>
<evidence type="ECO:0008006" key="3">
    <source>
        <dbReference type="Google" id="ProtNLM"/>
    </source>
</evidence>
<comment type="caution">
    <text evidence="1">The sequence shown here is derived from an EMBL/GenBank/DDBJ whole genome shotgun (WGS) entry which is preliminary data.</text>
</comment>
<protein>
    <recommendedName>
        <fullName evidence="3">Thiazole-containing bacteriocin maturation protein</fullName>
    </recommendedName>
</protein>